<gene>
    <name evidence="2" type="ORF">AMJAP_0961</name>
</gene>
<sequence length="324" mass="36535">MKDKKIIFFGPVGAGKTTAIDAVTHSNNATTDARVSDSSIRRKKSTTVAMDYALLETGGERIHLYGTPGQERFRFMWEMITTELAHDCNGHIMLLDNARNHPRQDLEFYLQNFRTYNPKIRLVIGITGSDLIETPSRSDYAGWLAELDIKAPLFFVDARKTEDIQMLIDEVLQSKHTVTQNSAPSSSAWETEEDMSIDELFSTAPQFPVFTAELVRDIENIDQVTGTALINNDNVTEYSSLEQTELEILQQFAADIPRVRRRVDDFGAVESFHLSTESTDHYTVLVADNQLLGIHCKGQLSLLSLKQEIDNLLQWNKSTETISA</sequence>
<evidence type="ECO:0000259" key="1">
    <source>
        <dbReference type="Pfam" id="PF01926"/>
    </source>
</evidence>
<dbReference type="Gene3D" id="3.40.50.300">
    <property type="entry name" value="P-loop containing nucleotide triphosphate hydrolases"/>
    <property type="match status" value="1"/>
</dbReference>
<dbReference type="RefSeq" id="WP_169336960.1">
    <property type="nucleotide sequence ID" value="NZ_AP014545.1"/>
</dbReference>
<protein>
    <submittedName>
        <fullName evidence="2">GTP-binding protein</fullName>
    </submittedName>
</protein>
<dbReference type="InterPro" id="IPR027417">
    <property type="entry name" value="P-loop_NTPase"/>
</dbReference>
<accession>A0A7R6PL98</accession>
<dbReference type="InterPro" id="IPR006073">
    <property type="entry name" value="GTP-bd"/>
</dbReference>
<evidence type="ECO:0000313" key="3">
    <source>
        <dbReference type="Proteomes" id="UP000595663"/>
    </source>
</evidence>
<dbReference type="Proteomes" id="UP000595663">
    <property type="component" value="Chromosome"/>
</dbReference>
<dbReference type="GO" id="GO:0005525">
    <property type="term" value="F:GTP binding"/>
    <property type="evidence" value="ECO:0007669"/>
    <property type="project" value="InterPro"/>
</dbReference>
<dbReference type="AlphaFoldDB" id="A0A7R6PL98"/>
<keyword evidence="3" id="KW-1185">Reference proteome</keyword>
<feature type="domain" description="G" evidence="1">
    <location>
        <begin position="5"/>
        <end position="110"/>
    </location>
</feature>
<dbReference type="SUPFAM" id="SSF52540">
    <property type="entry name" value="P-loop containing nucleoside triphosphate hydrolases"/>
    <property type="match status" value="1"/>
</dbReference>
<proteinExistence type="predicted"/>
<dbReference type="Pfam" id="PF01926">
    <property type="entry name" value="MMR_HSR1"/>
    <property type="match status" value="1"/>
</dbReference>
<name>A0A7R6PL98_9GAMM</name>
<dbReference type="KEGG" id="ajp:AMJAP_0961"/>
<dbReference type="EMBL" id="AP014545">
    <property type="protein sequence ID" value="BBB25558.1"/>
    <property type="molecule type" value="Genomic_DNA"/>
</dbReference>
<evidence type="ECO:0000313" key="2">
    <source>
        <dbReference type="EMBL" id="BBB25558.1"/>
    </source>
</evidence>
<dbReference type="PANTHER" id="PTHR42708">
    <property type="entry name" value="ATP/GTP-BINDING PROTEIN-RELATED"/>
    <property type="match status" value="1"/>
</dbReference>
<reference evidence="2 3" key="1">
    <citation type="journal article" date="2008" name="Int. J. Syst. Evol. Microbiol.">
        <title>Amphritea japonica sp. nov. and Amphritea balenae sp. nov., isolated from the sediment adjacent to sperm whale carcasses off Kagoshima, Japan.</title>
        <authorList>
            <person name="Miyazaki M."/>
            <person name="Nogi Y."/>
            <person name="Fujiwara Y."/>
            <person name="Kawato M."/>
            <person name="Nagahama T."/>
            <person name="Kubokawa K."/>
            <person name="Horikoshi K."/>
        </authorList>
    </citation>
    <scope>NUCLEOTIDE SEQUENCE [LARGE SCALE GENOMIC DNA]</scope>
    <source>
        <strain evidence="2 3">ATCC BAA-1530</strain>
    </source>
</reference>
<organism evidence="2 3">
    <name type="scientific">Amphritea japonica ATCC BAA-1530</name>
    <dbReference type="NCBI Taxonomy" id="1278309"/>
    <lineage>
        <taxon>Bacteria</taxon>
        <taxon>Pseudomonadati</taxon>
        <taxon>Pseudomonadota</taxon>
        <taxon>Gammaproteobacteria</taxon>
        <taxon>Oceanospirillales</taxon>
        <taxon>Oceanospirillaceae</taxon>
        <taxon>Amphritea</taxon>
    </lineage>
</organism>
<dbReference type="CDD" id="cd00882">
    <property type="entry name" value="Ras_like_GTPase"/>
    <property type="match status" value="1"/>
</dbReference>
<dbReference type="InterPro" id="IPR052705">
    <property type="entry name" value="Gliding_Motility_GTPase"/>
</dbReference>
<dbReference type="PANTHER" id="PTHR42708:SF1">
    <property type="entry name" value="GLIDING MOTILITY PROTEIN MGLA"/>
    <property type="match status" value="1"/>
</dbReference>